<evidence type="ECO:0000313" key="2">
    <source>
        <dbReference type="EMBL" id="AIK97250.1"/>
    </source>
</evidence>
<evidence type="ECO:0000313" key="3">
    <source>
        <dbReference type="Proteomes" id="UP000028926"/>
    </source>
</evidence>
<gene>
    <name evidence="2" type="ORF">ID47_11690</name>
</gene>
<reference evidence="2 3" key="1">
    <citation type="submission" date="2014-07" db="EMBL/GenBank/DDBJ databases">
        <title>Comparative genomic insights into amoeba endosymbionts belonging to the families of Holosporaceae and Candidatus Midichloriaceae within Rickettsiales.</title>
        <authorList>
            <person name="Wang Z."/>
            <person name="Wu M."/>
        </authorList>
    </citation>
    <scope>NUCLEOTIDE SEQUENCE [LARGE SCALE GENOMIC DNA]</scope>
    <source>
        <strain evidence="2">PRA3</strain>
    </source>
</reference>
<accession>A0A077B2M0</accession>
<feature type="chain" id="PRO_5001717134" evidence="1">
    <location>
        <begin position="24"/>
        <end position="70"/>
    </location>
</feature>
<name>A0A077B2M0_9PROT</name>
<keyword evidence="3" id="KW-1185">Reference proteome</keyword>
<proteinExistence type="predicted"/>
<organism evidence="2 3">
    <name type="scientific">Candidatus Odyssella acanthamoebae</name>
    <dbReference type="NCBI Taxonomy" id="91604"/>
    <lineage>
        <taxon>Bacteria</taxon>
        <taxon>Pseudomonadati</taxon>
        <taxon>Pseudomonadota</taxon>
        <taxon>Alphaproteobacteria</taxon>
        <taxon>Holosporales</taxon>
        <taxon>Candidatus Paracaedibacteraceae</taxon>
        <taxon>Candidatus Odyssella</taxon>
    </lineage>
</organism>
<protein>
    <submittedName>
        <fullName evidence="2">Uncharacterized protein</fullName>
    </submittedName>
</protein>
<dbReference type="STRING" id="91604.ID47_11690"/>
<dbReference type="HOGENOM" id="CLU_2750278_0_0_5"/>
<dbReference type="AlphaFoldDB" id="A0A077B2M0"/>
<feature type="signal peptide" evidence="1">
    <location>
        <begin position="1"/>
        <end position="23"/>
    </location>
</feature>
<dbReference type="RefSeq" id="WP_038466590.1">
    <property type="nucleotide sequence ID" value="NZ_CP008941.1"/>
</dbReference>
<keyword evidence="1" id="KW-0732">Signal</keyword>
<dbReference type="EMBL" id="CP008941">
    <property type="protein sequence ID" value="AIK97250.1"/>
    <property type="molecule type" value="Genomic_DNA"/>
</dbReference>
<dbReference type="Proteomes" id="UP000028926">
    <property type="component" value="Chromosome"/>
</dbReference>
<dbReference type="KEGG" id="paca:ID47_11690"/>
<sequence length="70" mass="7642">MVNTKITLAVLMLSFLIGQWANAQEPNDPTNNNVKNVVVEEYQQVGAPPPTRERCLLTKMGIVQANTAGC</sequence>
<evidence type="ECO:0000256" key="1">
    <source>
        <dbReference type="SAM" id="SignalP"/>
    </source>
</evidence>